<dbReference type="EMBL" id="RFAQ01000074">
    <property type="protein sequence ID" value="RMC95188.1"/>
    <property type="molecule type" value="Genomic_DNA"/>
</dbReference>
<sequence length="113" mass="13005">MEMTNVKNYSVEDEERQIFNSIVESAIDRKLGAIKGQDVLLHYTGDIDCIVAIENTHVATVATKDRKIHYIRLYGDNEQEVDIDVDKINSIQNEIDMIDFCMQNDNLITIELQ</sequence>
<evidence type="ECO:0000313" key="2">
    <source>
        <dbReference type="Proteomes" id="UP000277999"/>
    </source>
</evidence>
<comment type="caution">
    <text evidence="1">The sequence shown here is derived from an EMBL/GenBank/DDBJ whole genome shotgun (WGS) entry which is preliminary data.</text>
</comment>
<gene>
    <name evidence="1" type="ORF">D9O40_16750</name>
</gene>
<organism evidence="1 2">
    <name type="scientific">Clostridium autoethanogenum</name>
    <dbReference type="NCBI Taxonomy" id="84023"/>
    <lineage>
        <taxon>Bacteria</taxon>
        <taxon>Bacillati</taxon>
        <taxon>Bacillota</taxon>
        <taxon>Clostridia</taxon>
        <taxon>Eubacteriales</taxon>
        <taxon>Clostridiaceae</taxon>
        <taxon>Clostridium</taxon>
    </lineage>
</organism>
<dbReference type="Proteomes" id="UP000277999">
    <property type="component" value="Unassembled WGS sequence"/>
</dbReference>
<protein>
    <submittedName>
        <fullName evidence="1">Uncharacterized protein</fullName>
    </submittedName>
</protein>
<reference evidence="1 2" key="1">
    <citation type="submission" date="2018-10" db="EMBL/GenBank/DDBJ databases">
        <title>Genome-centric metagenomics revealed C2 chemical producing, CO utilizing Clostridium with novel acetogenic gene cluster.</title>
        <authorList>
            <person name="Kang H."/>
            <person name="Park B."/>
            <person name="Choi I.G."/>
            <person name="Chang I.S."/>
        </authorList>
    </citation>
    <scope>NUCLEOTIDE SEQUENCE [LARGE SCALE GENOMIC DNA]</scope>
    <source>
        <strain evidence="1 2">H21-9</strain>
    </source>
</reference>
<name>A0A3M0S9R2_9CLOT</name>
<accession>A0A3M0S9R2</accession>
<dbReference type="AlphaFoldDB" id="A0A3M0S9R2"/>
<proteinExistence type="predicted"/>
<evidence type="ECO:0000313" key="1">
    <source>
        <dbReference type="EMBL" id="RMC95188.1"/>
    </source>
</evidence>
<dbReference type="RefSeq" id="WP_122059983.1">
    <property type="nucleotide sequence ID" value="NZ_RFAQ01000074.1"/>
</dbReference>